<gene>
    <name evidence="2" type="ordered locus">SUB0775</name>
</gene>
<proteinExistence type="predicted"/>
<reference evidence="3" key="1">
    <citation type="journal article" date="2009" name="BMC Genomics">
        <title>Evidence for niche adaptation in the genome of the bovine pathogen Streptococcus uberis.</title>
        <authorList>
            <person name="Ward P.N."/>
            <person name="Holden M.T.G."/>
            <person name="Leigh J.A."/>
            <person name="Lennard N."/>
            <person name="Bignell A."/>
            <person name="Barron A."/>
            <person name="Clark L."/>
            <person name="Quail M.A."/>
            <person name="Woodward J."/>
            <person name="Barrell B.G."/>
            <person name="Egan S.A."/>
            <person name="Field T.R."/>
            <person name="Maskell D."/>
            <person name="Kehoe M."/>
            <person name="Dowson C.G."/>
            <person name="Chanter N."/>
            <person name="Whatmore A.M."/>
            <person name="Bentley S.D."/>
            <person name="Parkhill J."/>
        </authorList>
    </citation>
    <scope>NUCLEOTIDE SEQUENCE [LARGE SCALE GENOMIC DNA]</scope>
    <source>
        <strain evidence="3">ATCC BAA-854 / 0140J</strain>
    </source>
</reference>
<feature type="transmembrane region" description="Helical" evidence="1">
    <location>
        <begin position="21"/>
        <end position="42"/>
    </location>
</feature>
<accession>B9DU75</accession>
<evidence type="ECO:0000313" key="3">
    <source>
        <dbReference type="Proteomes" id="UP000000449"/>
    </source>
</evidence>
<evidence type="ECO:0000313" key="2">
    <source>
        <dbReference type="EMBL" id="CAR41758.1"/>
    </source>
</evidence>
<dbReference type="KEGG" id="sub:SUB0775"/>
<dbReference type="Proteomes" id="UP000000449">
    <property type="component" value="Chromosome"/>
</dbReference>
<keyword evidence="1" id="KW-0472">Membrane</keyword>
<dbReference type="RefSeq" id="WP_012658292.1">
    <property type="nucleotide sequence ID" value="NC_012004.1"/>
</dbReference>
<dbReference type="GeneID" id="93826059"/>
<name>B9DU75_STRU0</name>
<keyword evidence="3" id="KW-1185">Reference proteome</keyword>
<organism evidence="2 3">
    <name type="scientific">Streptococcus uberis (strain ATCC BAA-854 / 0140J)</name>
    <dbReference type="NCBI Taxonomy" id="218495"/>
    <lineage>
        <taxon>Bacteria</taxon>
        <taxon>Bacillati</taxon>
        <taxon>Bacillota</taxon>
        <taxon>Bacilli</taxon>
        <taxon>Lactobacillales</taxon>
        <taxon>Streptococcaceae</taxon>
        <taxon>Streptococcus</taxon>
    </lineage>
</organism>
<dbReference type="HOGENOM" id="CLU_101007_0_0_9"/>
<dbReference type="EMBL" id="AM946015">
    <property type="protein sequence ID" value="CAR41758.1"/>
    <property type="molecule type" value="Genomic_DNA"/>
</dbReference>
<dbReference type="AlphaFoldDB" id="B9DU75"/>
<protein>
    <submittedName>
        <fullName evidence="2">Membrane protein</fullName>
    </submittedName>
</protein>
<evidence type="ECO:0000256" key="1">
    <source>
        <dbReference type="SAM" id="Phobius"/>
    </source>
</evidence>
<dbReference type="STRING" id="218495.SUB0775"/>
<keyword evidence="1" id="KW-1133">Transmembrane helix</keyword>
<sequence length="240" mass="27593">MDSKYVKDKMYYSEIKEKKNLSRPIIILVFGLIFSFIFFFAYQTSSIEGKWTSVSNNPFLLKEFTKMKSSTKELHSISFSNSMTNPEVELTVNDDTFNMFYQVSINKKALINQIQTYAKSETAKLLTPENQGQRVLPTEVKREVLEQLPTAKETEETIDIILSEKAHQVGGKYDKKTGSLTFMVMSGKVNRFSNTIDLKKDASQSKKQSFKGDKACFDYMRDGQQLILEGDKSLVFKRQK</sequence>
<keyword evidence="1" id="KW-0812">Transmembrane</keyword>